<evidence type="ECO:0000256" key="3">
    <source>
        <dbReference type="SAM" id="SignalP"/>
    </source>
</evidence>
<feature type="compositionally biased region" description="Gly residues" evidence="1">
    <location>
        <begin position="177"/>
        <end position="195"/>
    </location>
</feature>
<sequence>MNTAAKPWGARAFLAPVLAVLALLAAVLVMASGAAPGASAAGGLDRAADALRQGPIYVDPRASGELSATDAKALADKIERADKPVFVAVLPNASEFNPSTLLADLRSKVGITGVYAVALGDRFDAGADSSVMPRNAVSNLAGSVERSDPGDVKAMVNGFVDDALPQAKGHAPAVWSGGSGTDTGTDPGSGPGHRGTGAGMLVSLGVLMLVAGGGALLVTRRGRKRRAAQDRARLEILRPVVDEDITAFGEELERIDFNPSARTTDDTMREDYARALDSYDRAKARMAAARRGEDVRQVTQALEDGRFSLATLEARRDGRPLPHRRLPCFFDPRHGPSVEDTQWAPPGGPERTVPVCAADAARLADGEEPMSRQVDTASGRRPYWDAGPTYGPWAYGYFGGGILPGLLAGTLLGSVIAGPHAYAYDGYGSDYGGGDYSGSDFDAGDFGGGDFGGGFGGGDFGGGF</sequence>
<feature type="chain" id="PRO_5046048743" evidence="3">
    <location>
        <begin position="41"/>
        <end position="464"/>
    </location>
</feature>
<evidence type="ECO:0000256" key="2">
    <source>
        <dbReference type="SAM" id="Phobius"/>
    </source>
</evidence>
<proteinExistence type="predicted"/>
<feature type="region of interest" description="Disordered" evidence="1">
    <location>
        <begin position="170"/>
        <end position="195"/>
    </location>
</feature>
<keyword evidence="3" id="KW-0732">Signal</keyword>
<name>A0ABW7UZR4_9ACTN</name>
<dbReference type="RefSeq" id="WP_205627703.1">
    <property type="nucleotide sequence ID" value="NZ_JBIRWE010000015.1"/>
</dbReference>
<feature type="signal peptide" evidence="3">
    <location>
        <begin position="1"/>
        <end position="40"/>
    </location>
</feature>
<accession>A0ABW7UZR4</accession>
<organism evidence="4 5">
    <name type="scientific">Streptomyces pathocidini</name>
    <dbReference type="NCBI Taxonomy" id="1650571"/>
    <lineage>
        <taxon>Bacteria</taxon>
        <taxon>Bacillati</taxon>
        <taxon>Actinomycetota</taxon>
        <taxon>Actinomycetes</taxon>
        <taxon>Kitasatosporales</taxon>
        <taxon>Streptomycetaceae</taxon>
        <taxon>Streptomyces</taxon>
    </lineage>
</organism>
<dbReference type="EMBL" id="JBIRWE010000015">
    <property type="protein sequence ID" value="MFI1967191.1"/>
    <property type="molecule type" value="Genomic_DNA"/>
</dbReference>
<comment type="caution">
    <text evidence="4">The sequence shown here is derived from an EMBL/GenBank/DDBJ whole genome shotgun (WGS) entry which is preliminary data.</text>
</comment>
<evidence type="ECO:0000256" key="1">
    <source>
        <dbReference type="SAM" id="MobiDB-lite"/>
    </source>
</evidence>
<reference evidence="4 5" key="1">
    <citation type="submission" date="2024-10" db="EMBL/GenBank/DDBJ databases">
        <title>The Natural Products Discovery Center: Release of the First 8490 Sequenced Strains for Exploring Actinobacteria Biosynthetic Diversity.</title>
        <authorList>
            <person name="Kalkreuter E."/>
            <person name="Kautsar S.A."/>
            <person name="Yang D."/>
            <person name="Bader C.D."/>
            <person name="Teijaro C.N."/>
            <person name="Fluegel L."/>
            <person name="Davis C.M."/>
            <person name="Simpson J.R."/>
            <person name="Lauterbach L."/>
            <person name="Steele A.D."/>
            <person name="Gui C."/>
            <person name="Meng S."/>
            <person name="Li G."/>
            <person name="Viehrig K."/>
            <person name="Ye F."/>
            <person name="Su P."/>
            <person name="Kiefer A.F."/>
            <person name="Nichols A."/>
            <person name="Cepeda A.J."/>
            <person name="Yan W."/>
            <person name="Fan B."/>
            <person name="Jiang Y."/>
            <person name="Adhikari A."/>
            <person name="Zheng C.-J."/>
            <person name="Schuster L."/>
            <person name="Cowan T.M."/>
            <person name="Smanski M.J."/>
            <person name="Chevrette M.G."/>
            <person name="De Carvalho L.P.S."/>
            <person name="Shen B."/>
        </authorList>
    </citation>
    <scope>NUCLEOTIDE SEQUENCE [LARGE SCALE GENOMIC DNA]</scope>
    <source>
        <strain evidence="4 5">NPDC020327</strain>
    </source>
</reference>
<protein>
    <submittedName>
        <fullName evidence="4">Uncharacterized protein</fullName>
    </submittedName>
</protein>
<gene>
    <name evidence="4" type="ORF">ACH429_24240</name>
</gene>
<feature type="transmembrane region" description="Helical" evidence="2">
    <location>
        <begin position="197"/>
        <end position="218"/>
    </location>
</feature>
<keyword evidence="2" id="KW-0472">Membrane</keyword>
<keyword evidence="2" id="KW-1133">Transmembrane helix</keyword>
<dbReference type="Proteomes" id="UP001611548">
    <property type="component" value="Unassembled WGS sequence"/>
</dbReference>
<keyword evidence="5" id="KW-1185">Reference proteome</keyword>
<keyword evidence="2" id="KW-0812">Transmembrane</keyword>
<evidence type="ECO:0000313" key="4">
    <source>
        <dbReference type="EMBL" id="MFI1967191.1"/>
    </source>
</evidence>
<evidence type="ECO:0000313" key="5">
    <source>
        <dbReference type="Proteomes" id="UP001611548"/>
    </source>
</evidence>